<evidence type="ECO:0000256" key="6">
    <source>
        <dbReference type="RuleBase" id="RU003945"/>
    </source>
</evidence>
<dbReference type="PANTHER" id="PTHR12428">
    <property type="entry name" value="OXA1"/>
    <property type="match status" value="1"/>
</dbReference>
<evidence type="ECO:0000256" key="2">
    <source>
        <dbReference type="ARBA" id="ARBA00009877"/>
    </source>
</evidence>
<dbReference type="GO" id="GO:0032979">
    <property type="term" value="P:protein insertion into mitochondrial inner membrane from matrix"/>
    <property type="evidence" value="ECO:0007669"/>
    <property type="project" value="TreeGrafter"/>
</dbReference>
<dbReference type="InterPro" id="IPR001708">
    <property type="entry name" value="YidC/ALB3/OXA1/COX18"/>
</dbReference>
<dbReference type="PANTHER" id="PTHR12428:SF65">
    <property type="entry name" value="CYTOCHROME C OXIDASE ASSEMBLY PROTEIN COX18, MITOCHONDRIAL"/>
    <property type="match status" value="1"/>
</dbReference>
<dbReference type="EMBL" id="LMYN01000123">
    <property type="protein sequence ID" value="KRZ99742.1"/>
    <property type="molecule type" value="Genomic_DNA"/>
</dbReference>
<evidence type="ECO:0000313" key="9">
    <source>
        <dbReference type="EMBL" id="KRZ99742.1"/>
    </source>
</evidence>
<evidence type="ECO:0000256" key="3">
    <source>
        <dbReference type="ARBA" id="ARBA00022692"/>
    </source>
</evidence>
<protein>
    <recommendedName>
        <fullName evidence="8">Membrane insertase YidC/Oxa/ALB C-terminal domain-containing protein</fullName>
    </recommendedName>
</protein>
<dbReference type="Pfam" id="PF02096">
    <property type="entry name" value="60KD_IMP"/>
    <property type="match status" value="1"/>
</dbReference>
<evidence type="ECO:0000313" key="10">
    <source>
        <dbReference type="Proteomes" id="UP000054251"/>
    </source>
</evidence>
<evidence type="ECO:0000256" key="7">
    <source>
        <dbReference type="SAM" id="Phobius"/>
    </source>
</evidence>
<dbReference type="InterPro" id="IPR028055">
    <property type="entry name" value="YidC/Oxa/ALB_C"/>
</dbReference>
<dbReference type="GeneID" id="26841518"/>
<dbReference type="CDD" id="cd20069">
    <property type="entry name" value="5TM_Oxa1-like"/>
    <property type="match status" value="1"/>
</dbReference>
<accession>A0A0V1PUS5</accession>
<dbReference type="RefSeq" id="XP_015465845.1">
    <property type="nucleotide sequence ID" value="XM_015613338.1"/>
</dbReference>
<comment type="subcellular location">
    <subcellularLocation>
        <location evidence="1 6">Membrane</location>
        <topology evidence="1 6">Multi-pass membrane protein</topology>
    </subcellularLocation>
</comment>
<comment type="caution">
    <text evidence="9">The sequence shown here is derived from an EMBL/GenBank/DDBJ whole genome shotgun (WGS) entry which is preliminary data.</text>
</comment>
<feature type="transmembrane region" description="Helical" evidence="7">
    <location>
        <begin position="271"/>
        <end position="294"/>
    </location>
</feature>
<dbReference type="GO" id="GO:0033617">
    <property type="term" value="P:mitochondrial respiratory chain complex IV assembly"/>
    <property type="evidence" value="ECO:0007669"/>
    <property type="project" value="TreeGrafter"/>
</dbReference>
<comment type="similarity">
    <text evidence="2 6">Belongs to the OXA1/ALB3/YidC family.</text>
</comment>
<keyword evidence="3 6" id="KW-0812">Transmembrane</keyword>
<dbReference type="GO" id="GO:0032977">
    <property type="term" value="F:membrane insertase activity"/>
    <property type="evidence" value="ECO:0007669"/>
    <property type="project" value="InterPro"/>
</dbReference>
<dbReference type="GO" id="GO:0005743">
    <property type="term" value="C:mitochondrial inner membrane"/>
    <property type="evidence" value="ECO:0007669"/>
    <property type="project" value="TreeGrafter"/>
</dbReference>
<sequence length="341" mass="39028">MFIKARIPLGLRVSKNIYQRNQVRHFSVDPHAIISTLTDSLQSVHAYSGIPWWALIPITTFALRSVWTLPLAIIQRKRIQKQTELRPIVSAMNPVLKLNLAKKVQSAKRKAEKSFESIQGSSKGDQSIENVVNLQSPVATMKYEEILLLATKETRKRQKALFKKHNVQLYKNIILPAFQIPLWVCMSWTMRDLSGWSSWDSLTNKPLDLSLYTEGLFWFTDLTSLDPMHIFPLVLGVVSLCNVEWTFKTLELLRFTRKRLGRPTLTDSMSNVARMSVVFMMAISLNAPVALTLYWLSSQVYSLIQNIIMDLMIPISFTPNKRISYKTLSQSNKPISVVNNS</sequence>
<dbReference type="Proteomes" id="UP000054251">
    <property type="component" value="Unassembled WGS sequence"/>
</dbReference>
<dbReference type="OrthoDB" id="2148490at2759"/>
<gene>
    <name evidence="9" type="ORF">AC631_04509</name>
</gene>
<keyword evidence="10" id="KW-1185">Reference proteome</keyword>
<evidence type="ECO:0000256" key="5">
    <source>
        <dbReference type="ARBA" id="ARBA00023136"/>
    </source>
</evidence>
<keyword evidence="4 7" id="KW-1133">Transmembrane helix</keyword>
<organism evidence="9 10">
    <name type="scientific">Debaryomyces fabryi</name>
    <dbReference type="NCBI Taxonomy" id="58627"/>
    <lineage>
        <taxon>Eukaryota</taxon>
        <taxon>Fungi</taxon>
        <taxon>Dikarya</taxon>
        <taxon>Ascomycota</taxon>
        <taxon>Saccharomycotina</taxon>
        <taxon>Pichiomycetes</taxon>
        <taxon>Debaryomycetaceae</taxon>
        <taxon>Debaryomyces</taxon>
    </lineage>
</organism>
<evidence type="ECO:0000256" key="4">
    <source>
        <dbReference type="ARBA" id="ARBA00022989"/>
    </source>
</evidence>
<name>A0A0V1PUS5_9ASCO</name>
<evidence type="ECO:0000259" key="8">
    <source>
        <dbReference type="Pfam" id="PF02096"/>
    </source>
</evidence>
<proteinExistence type="inferred from homology"/>
<evidence type="ECO:0000256" key="1">
    <source>
        <dbReference type="ARBA" id="ARBA00004141"/>
    </source>
</evidence>
<dbReference type="AlphaFoldDB" id="A0A0V1PUS5"/>
<feature type="domain" description="Membrane insertase YidC/Oxa/ALB C-terminal" evidence="8">
    <location>
        <begin position="151"/>
        <end position="309"/>
    </location>
</feature>
<keyword evidence="5 7" id="KW-0472">Membrane</keyword>
<reference evidence="9 10" key="1">
    <citation type="submission" date="2015-11" db="EMBL/GenBank/DDBJ databases">
        <title>The genome of Debaryomyces fabryi.</title>
        <authorList>
            <person name="Tafer H."/>
            <person name="Lopandic K."/>
        </authorList>
    </citation>
    <scope>NUCLEOTIDE SEQUENCE [LARGE SCALE GENOMIC DNA]</scope>
    <source>
        <strain evidence="9 10">CBS 789</strain>
    </source>
</reference>